<evidence type="ECO:0000313" key="3">
    <source>
        <dbReference type="Proteomes" id="UP000478052"/>
    </source>
</evidence>
<proteinExistence type="predicted"/>
<comment type="caution">
    <text evidence="2">The sequence shown here is derived from an EMBL/GenBank/DDBJ whole genome shotgun (WGS) entry which is preliminary data.</text>
</comment>
<dbReference type="AlphaFoldDB" id="A0A6G0YGK5"/>
<dbReference type="EMBL" id="VUJU01004088">
    <property type="protein sequence ID" value="KAF0755589.1"/>
    <property type="molecule type" value="Genomic_DNA"/>
</dbReference>
<evidence type="ECO:0000256" key="1">
    <source>
        <dbReference type="SAM" id="Phobius"/>
    </source>
</evidence>
<gene>
    <name evidence="2" type="ORF">FWK35_00007301</name>
</gene>
<evidence type="ECO:0000313" key="2">
    <source>
        <dbReference type="EMBL" id="KAF0755589.1"/>
    </source>
</evidence>
<keyword evidence="1" id="KW-1133">Transmembrane helix</keyword>
<organism evidence="2 3">
    <name type="scientific">Aphis craccivora</name>
    <name type="common">Cowpea aphid</name>
    <dbReference type="NCBI Taxonomy" id="307492"/>
    <lineage>
        <taxon>Eukaryota</taxon>
        <taxon>Metazoa</taxon>
        <taxon>Ecdysozoa</taxon>
        <taxon>Arthropoda</taxon>
        <taxon>Hexapoda</taxon>
        <taxon>Insecta</taxon>
        <taxon>Pterygota</taxon>
        <taxon>Neoptera</taxon>
        <taxon>Paraneoptera</taxon>
        <taxon>Hemiptera</taxon>
        <taxon>Sternorrhyncha</taxon>
        <taxon>Aphidomorpha</taxon>
        <taxon>Aphidoidea</taxon>
        <taxon>Aphididae</taxon>
        <taxon>Aphidini</taxon>
        <taxon>Aphis</taxon>
        <taxon>Aphis</taxon>
    </lineage>
</organism>
<sequence length="320" mass="37794">MSRGRERRNSKISSCNFLLTLVHFINFPNNLDYKPCTVITNIMNELHIYHKKKILKYFLNSLIKDMGVILILGSPISRPVVLEEFLCEMLLRKWKSIKKRIHRKANVNFYSWEIAFCQLSKCNLFAVRRLTLNGYLNDANSEHHYLSTLHFEQIFLKPPSLPLFRITYYENLSFCDHYVSPRCIKLVIIEKHSERSDECIDFTMMCVFFLLFFFFCVCHHVLRHTVSERKVNLVGTLGGGIKSEKFPILFKSVRKNLKKITEKREFLPLSIQGFKTIEILNFSNSNSRNLSKMRKFYKSSNIDENSVENLIQAYNNYKIT</sequence>
<protein>
    <submittedName>
        <fullName evidence="2">Uncharacterized protein</fullName>
    </submittedName>
</protein>
<keyword evidence="3" id="KW-1185">Reference proteome</keyword>
<dbReference type="Proteomes" id="UP000478052">
    <property type="component" value="Unassembled WGS sequence"/>
</dbReference>
<reference evidence="2 3" key="1">
    <citation type="submission" date="2019-08" db="EMBL/GenBank/DDBJ databases">
        <title>Whole genome of Aphis craccivora.</title>
        <authorList>
            <person name="Voronova N.V."/>
            <person name="Shulinski R.S."/>
            <person name="Bandarenka Y.V."/>
            <person name="Zhorov D.G."/>
            <person name="Warner D."/>
        </authorList>
    </citation>
    <scope>NUCLEOTIDE SEQUENCE [LARGE SCALE GENOMIC DNA]</scope>
    <source>
        <strain evidence="2">180601</strain>
        <tissue evidence="2">Whole Body</tissue>
    </source>
</reference>
<name>A0A6G0YGK5_APHCR</name>
<feature type="transmembrane region" description="Helical" evidence="1">
    <location>
        <begin position="202"/>
        <end position="222"/>
    </location>
</feature>
<keyword evidence="1" id="KW-0812">Transmembrane</keyword>
<feature type="non-terminal residue" evidence="2">
    <location>
        <position position="320"/>
    </location>
</feature>
<keyword evidence="1" id="KW-0472">Membrane</keyword>
<accession>A0A6G0YGK5</accession>